<reference evidence="2 3" key="1">
    <citation type="submission" date="2020-09" db="EMBL/GenBank/DDBJ databases">
        <title>Echinicola sp. CAU 1574 isolated from sand of Sido Beach.</title>
        <authorList>
            <person name="Kim W."/>
        </authorList>
    </citation>
    <scope>NUCLEOTIDE SEQUENCE [LARGE SCALE GENOMIC DNA]</scope>
    <source>
        <strain evidence="2 3">CAU 1574</strain>
    </source>
</reference>
<dbReference type="InterPro" id="IPR027417">
    <property type="entry name" value="P-loop_NTPase"/>
</dbReference>
<organism evidence="2 3">
    <name type="scientific">Echinicola arenosa</name>
    <dbReference type="NCBI Taxonomy" id="2774144"/>
    <lineage>
        <taxon>Bacteria</taxon>
        <taxon>Pseudomonadati</taxon>
        <taxon>Bacteroidota</taxon>
        <taxon>Cytophagia</taxon>
        <taxon>Cytophagales</taxon>
        <taxon>Cyclobacteriaceae</taxon>
        <taxon>Echinicola</taxon>
    </lineage>
</organism>
<dbReference type="Proteomes" id="UP000647133">
    <property type="component" value="Unassembled WGS sequence"/>
</dbReference>
<protein>
    <submittedName>
        <fullName evidence="2">PD-(D/E)XK nuclease family protein</fullName>
    </submittedName>
</protein>
<dbReference type="Gene3D" id="3.40.50.300">
    <property type="entry name" value="P-loop containing nucleotide triphosphate hydrolases"/>
    <property type="match status" value="1"/>
</dbReference>
<dbReference type="RefSeq" id="WP_192010873.1">
    <property type="nucleotide sequence ID" value="NZ_JACYTQ010000005.1"/>
</dbReference>
<dbReference type="Pfam" id="PF12705">
    <property type="entry name" value="PDDEXK_1"/>
    <property type="match status" value="1"/>
</dbReference>
<dbReference type="SUPFAM" id="SSF52980">
    <property type="entry name" value="Restriction endonuclease-like"/>
    <property type="match status" value="1"/>
</dbReference>
<evidence type="ECO:0000259" key="1">
    <source>
        <dbReference type="Pfam" id="PF12705"/>
    </source>
</evidence>
<dbReference type="InterPro" id="IPR011335">
    <property type="entry name" value="Restrct_endonuc-II-like"/>
</dbReference>
<gene>
    <name evidence="2" type="ORF">IFO69_14615</name>
</gene>
<sequence length="953" mass="110918">MNGFLRETAADLLDRYGDLRGLTVILPNRRAGLFFVQHLGQLIDKAQWMPAVRTIEDLFFELSGQRPTDQLTLIFELYKVYQELQPDPEPFDRFYYWGEMILKDFNDVDQFLVNPNKIYQLLSEIKEIESDLSFLTSGQIELIKQFWKAFEKEGRGHQDKFLRFWQLLLPLYERFNKELDVLGMAYSGRLYRKVAERLNELEKPNKRYIFVGFNAFTGTEEQLIKHFISEFEAEIYWDLDAYYTQNKQQEAGLFFRDYRKDKVLGPTFPKELPQYIQAKPPKIKVYVTPLKVNQANLIGKVLDEMPSNEALEETVVILPDEQLLFPVMHQLPEQIDKVNVTMGYPVRNAPVYAFLEAVLELQRYVKIDDGKVSFYHQAIKELLSSSYLKAGKEEFSASLLSSIQEQNQVYIPASKLAEGGPLFELIFKKLASEDIFPYLEQLMMSLVERLGDDKLQRSYLYQCHKQLVRLKEIFQSRGHVKISLEFFIRLFRQIFREVRLPFEGEPLAGLQVMGVLESRNLDFRRVIIANMNEGSFPPSGAMNSLIPFNVRKAFGLPVQEQNDAIYAYTFYRLLHRAEEVHLIYSTSSDQGKVGEKSRYIQQLIAELDKGIEEEVVFVPVDVKPADPITIQKTPEISHLLSKYVLQENGTSVTAFSPSALSVWLDCRLKFYFQYLANIREKDKVEEEISAAVFGNLAHYSLEYLYKGFMERKQRNVIIEGDFKDLENYVSPSIEKAIRDFYHLEEDADTSLSGQLAIVRDVLQKYIFELLELDQSSAPIELISLEKDMTYRSAVTIEVNGDHHAVALRGIIDRVDKQNGVVRLIDYKSGKDIKSFPSISSLFDREDKKRNKAAMQTLIYGLLYQAKFPENKHALKPAIFNLREIFNEDFNPYLQLKEGRSKGEELENYLDYKEEFEENLKKLLGEIFDQTVPFDQTDDLEKCKYCPYKEICGR</sequence>
<accession>A0ABR9AMG2</accession>
<dbReference type="InterPro" id="IPR038726">
    <property type="entry name" value="PDDEXK_AddAB-type"/>
</dbReference>
<keyword evidence="3" id="KW-1185">Reference proteome</keyword>
<proteinExistence type="predicted"/>
<dbReference type="EMBL" id="JACYTQ010000005">
    <property type="protein sequence ID" value="MBD8489987.1"/>
    <property type="molecule type" value="Genomic_DNA"/>
</dbReference>
<feature type="domain" description="PD-(D/E)XK endonuclease-like" evidence="1">
    <location>
        <begin position="655"/>
        <end position="951"/>
    </location>
</feature>
<evidence type="ECO:0000313" key="2">
    <source>
        <dbReference type="EMBL" id="MBD8489987.1"/>
    </source>
</evidence>
<dbReference type="InterPro" id="IPR011604">
    <property type="entry name" value="PDDEXK-like_dom_sf"/>
</dbReference>
<name>A0ABR9AMG2_9BACT</name>
<evidence type="ECO:0000313" key="3">
    <source>
        <dbReference type="Proteomes" id="UP000647133"/>
    </source>
</evidence>
<dbReference type="SUPFAM" id="SSF52540">
    <property type="entry name" value="P-loop containing nucleoside triphosphate hydrolases"/>
    <property type="match status" value="1"/>
</dbReference>
<dbReference type="Gene3D" id="3.90.320.10">
    <property type="match status" value="1"/>
</dbReference>
<comment type="caution">
    <text evidence="2">The sequence shown here is derived from an EMBL/GenBank/DDBJ whole genome shotgun (WGS) entry which is preliminary data.</text>
</comment>